<dbReference type="InterPro" id="IPR045338">
    <property type="entry name" value="DUF6535"/>
</dbReference>
<evidence type="ECO:0000256" key="1">
    <source>
        <dbReference type="SAM" id="Phobius"/>
    </source>
</evidence>
<proteinExistence type="predicted"/>
<evidence type="ECO:0000313" key="4">
    <source>
        <dbReference type="Proteomes" id="UP001175226"/>
    </source>
</evidence>
<dbReference type="Pfam" id="PF20153">
    <property type="entry name" value="DUF6535"/>
    <property type="match status" value="1"/>
</dbReference>
<feature type="domain" description="DUF6535" evidence="2">
    <location>
        <begin position="8"/>
        <end position="79"/>
    </location>
</feature>
<evidence type="ECO:0000313" key="3">
    <source>
        <dbReference type="EMBL" id="KAK0436765.1"/>
    </source>
</evidence>
<dbReference type="Proteomes" id="UP001175226">
    <property type="component" value="Unassembled WGS sequence"/>
</dbReference>
<keyword evidence="4" id="KW-1185">Reference proteome</keyword>
<protein>
    <recommendedName>
        <fullName evidence="2">DUF6535 domain-containing protein</fullName>
    </recommendedName>
</protein>
<name>A0AA39J5Y7_9AGAR</name>
<reference evidence="3" key="1">
    <citation type="submission" date="2023-06" db="EMBL/GenBank/DDBJ databases">
        <authorList>
            <consortium name="Lawrence Berkeley National Laboratory"/>
            <person name="Ahrendt S."/>
            <person name="Sahu N."/>
            <person name="Indic B."/>
            <person name="Wong-Bajracharya J."/>
            <person name="Merenyi Z."/>
            <person name="Ke H.-M."/>
            <person name="Monk M."/>
            <person name="Kocsube S."/>
            <person name="Drula E."/>
            <person name="Lipzen A."/>
            <person name="Balint B."/>
            <person name="Henrissat B."/>
            <person name="Andreopoulos B."/>
            <person name="Martin F.M."/>
            <person name="Harder C.B."/>
            <person name="Rigling D."/>
            <person name="Ford K.L."/>
            <person name="Foster G.D."/>
            <person name="Pangilinan J."/>
            <person name="Papanicolaou A."/>
            <person name="Barry K."/>
            <person name="LaButti K."/>
            <person name="Viragh M."/>
            <person name="Koriabine M."/>
            <person name="Yan M."/>
            <person name="Riley R."/>
            <person name="Champramary S."/>
            <person name="Plett K.L."/>
            <person name="Tsai I.J."/>
            <person name="Slot J."/>
            <person name="Sipos G."/>
            <person name="Plett J."/>
            <person name="Nagy L.G."/>
            <person name="Grigoriev I.V."/>
        </authorList>
    </citation>
    <scope>NUCLEOTIDE SEQUENCE</scope>
    <source>
        <strain evidence="3">FPL87.14</strain>
    </source>
</reference>
<sequence>MGPFARIWRTYQDECAIFDAEMIEDWRDGLNILLIFARLFSAVVSTFVVQTSQNLQPDYGKVSASLLFELVIIQRAMANGTSLTFSFFPLMKA</sequence>
<comment type="caution">
    <text evidence="3">The sequence shown here is derived from an EMBL/GenBank/DDBJ whole genome shotgun (WGS) entry which is preliminary data.</text>
</comment>
<dbReference type="EMBL" id="JAUEPT010000053">
    <property type="protein sequence ID" value="KAK0436765.1"/>
    <property type="molecule type" value="Genomic_DNA"/>
</dbReference>
<gene>
    <name evidence="3" type="ORF">EV421DRAFT_1830821</name>
</gene>
<organism evidence="3 4">
    <name type="scientific">Armillaria borealis</name>
    <dbReference type="NCBI Taxonomy" id="47425"/>
    <lineage>
        <taxon>Eukaryota</taxon>
        <taxon>Fungi</taxon>
        <taxon>Dikarya</taxon>
        <taxon>Basidiomycota</taxon>
        <taxon>Agaricomycotina</taxon>
        <taxon>Agaricomycetes</taxon>
        <taxon>Agaricomycetidae</taxon>
        <taxon>Agaricales</taxon>
        <taxon>Marasmiineae</taxon>
        <taxon>Physalacriaceae</taxon>
        <taxon>Armillaria</taxon>
    </lineage>
</organism>
<keyword evidence="1" id="KW-0812">Transmembrane</keyword>
<dbReference type="AlphaFoldDB" id="A0AA39J5Y7"/>
<keyword evidence="1" id="KW-0472">Membrane</keyword>
<feature type="transmembrane region" description="Helical" evidence="1">
    <location>
        <begin position="32"/>
        <end position="52"/>
    </location>
</feature>
<evidence type="ECO:0000259" key="2">
    <source>
        <dbReference type="Pfam" id="PF20153"/>
    </source>
</evidence>
<accession>A0AA39J5Y7</accession>
<feature type="transmembrane region" description="Helical" evidence="1">
    <location>
        <begin position="72"/>
        <end position="91"/>
    </location>
</feature>
<keyword evidence="1" id="KW-1133">Transmembrane helix</keyword>